<dbReference type="GO" id="GO:0003677">
    <property type="term" value="F:DNA binding"/>
    <property type="evidence" value="ECO:0007669"/>
    <property type="project" value="UniProtKB-KW"/>
</dbReference>
<dbReference type="OrthoDB" id="5964649at2"/>
<dbReference type="CDD" id="cd05466">
    <property type="entry name" value="PBP2_LTTR_substrate"/>
    <property type="match status" value="1"/>
</dbReference>
<dbReference type="Gene3D" id="3.40.190.290">
    <property type="match status" value="1"/>
</dbReference>
<keyword evidence="2" id="KW-0805">Transcription regulation</keyword>
<dbReference type="PRINTS" id="PR00039">
    <property type="entry name" value="HTHLYSR"/>
</dbReference>
<dbReference type="AlphaFoldDB" id="A0A1V3NFU5"/>
<dbReference type="Proteomes" id="UP000189462">
    <property type="component" value="Unassembled WGS sequence"/>
</dbReference>
<dbReference type="InterPro" id="IPR036388">
    <property type="entry name" value="WH-like_DNA-bd_sf"/>
</dbReference>
<dbReference type="InterPro" id="IPR000847">
    <property type="entry name" value="LysR_HTH_N"/>
</dbReference>
<dbReference type="STRING" id="108003.B1C78_10590"/>
<evidence type="ECO:0000256" key="4">
    <source>
        <dbReference type="ARBA" id="ARBA00023163"/>
    </source>
</evidence>
<dbReference type="EMBL" id="MVBK01000059">
    <property type="protein sequence ID" value="OOG23722.1"/>
    <property type="molecule type" value="Genomic_DNA"/>
</dbReference>
<dbReference type="SUPFAM" id="SSF53850">
    <property type="entry name" value="Periplasmic binding protein-like II"/>
    <property type="match status" value="1"/>
</dbReference>
<evidence type="ECO:0000313" key="6">
    <source>
        <dbReference type="EMBL" id="OOG23722.1"/>
    </source>
</evidence>
<dbReference type="PANTHER" id="PTHR30419">
    <property type="entry name" value="HTH-TYPE TRANSCRIPTIONAL REGULATOR YBHD"/>
    <property type="match status" value="1"/>
</dbReference>
<reference evidence="6 7" key="1">
    <citation type="submission" date="2017-02" db="EMBL/GenBank/DDBJ databases">
        <title>Genomic diversity within the haloalkaliphilic genus Thioalkalivibrio.</title>
        <authorList>
            <person name="Ahn A.-C."/>
            <person name="Meier-Kolthoff J."/>
            <person name="Overmars L."/>
            <person name="Richter M."/>
            <person name="Woyke T."/>
            <person name="Sorokin D.Y."/>
            <person name="Muyzer G."/>
        </authorList>
    </citation>
    <scope>NUCLEOTIDE SEQUENCE [LARGE SCALE GENOMIC DNA]</scope>
    <source>
        <strain evidence="6 7">ALJD</strain>
    </source>
</reference>
<dbReference type="InterPro" id="IPR050950">
    <property type="entry name" value="HTH-type_LysR_regulators"/>
</dbReference>
<dbReference type="Pfam" id="PF00126">
    <property type="entry name" value="HTH_1"/>
    <property type="match status" value="1"/>
</dbReference>
<comment type="similarity">
    <text evidence="1">Belongs to the LysR transcriptional regulatory family.</text>
</comment>
<evidence type="ECO:0000259" key="5">
    <source>
        <dbReference type="PROSITE" id="PS50931"/>
    </source>
</evidence>
<dbReference type="GO" id="GO:0005829">
    <property type="term" value="C:cytosol"/>
    <property type="evidence" value="ECO:0007669"/>
    <property type="project" value="TreeGrafter"/>
</dbReference>
<gene>
    <name evidence="6" type="ORF">B1C78_10590</name>
</gene>
<dbReference type="FunFam" id="1.10.10.10:FF:000001">
    <property type="entry name" value="LysR family transcriptional regulator"/>
    <property type="match status" value="1"/>
</dbReference>
<dbReference type="PANTHER" id="PTHR30419:SF8">
    <property type="entry name" value="NITROGEN ASSIMILATION TRANSCRIPTIONAL ACTIVATOR-RELATED"/>
    <property type="match status" value="1"/>
</dbReference>
<dbReference type="RefSeq" id="WP_077279122.1">
    <property type="nucleotide sequence ID" value="NZ_MVBK01000059.1"/>
</dbReference>
<evidence type="ECO:0000313" key="7">
    <source>
        <dbReference type="Proteomes" id="UP000189462"/>
    </source>
</evidence>
<keyword evidence="3" id="KW-0238">DNA-binding</keyword>
<feature type="domain" description="HTH lysR-type" evidence="5">
    <location>
        <begin position="12"/>
        <end position="69"/>
    </location>
</feature>
<dbReference type="Gene3D" id="1.10.10.10">
    <property type="entry name" value="Winged helix-like DNA-binding domain superfamily/Winged helix DNA-binding domain"/>
    <property type="match status" value="1"/>
</dbReference>
<evidence type="ECO:0000256" key="1">
    <source>
        <dbReference type="ARBA" id="ARBA00009437"/>
    </source>
</evidence>
<keyword evidence="4" id="KW-0804">Transcription</keyword>
<organism evidence="6 7">
    <name type="scientific">Thioalkalivibrio denitrificans</name>
    <dbReference type="NCBI Taxonomy" id="108003"/>
    <lineage>
        <taxon>Bacteria</taxon>
        <taxon>Pseudomonadati</taxon>
        <taxon>Pseudomonadota</taxon>
        <taxon>Gammaproteobacteria</taxon>
        <taxon>Chromatiales</taxon>
        <taxon>Ectothiorhodospiraceae</taxon>
        <taxon>Thioalkalivibrio</taxon>
    </lineage>
</organism>
<evidence type="ECO:0000256" key="3">
    <source>
        <dbReference type="ARBA" id="ARBA00023125"/>
    </source>
</evidence>
<comment type="caution">
    <text evidence="6">The sequence shown here is derived from an EMBL/GenBank/DDBJ whole genome shotgun (WGS) entry which is preliminary data.</text>
</comment>
<dbReference type="SUPFAM" id="SSF46785">
    <property type="entry name" value="Winged helix' DNA-binding domain"/>
    <property type="match status" value="1"/>
</dbReference>
<keyword evidence="7" id="KW-1185">Reference proteome</keyword>
<dbReference type="Pfam" id="PF03466">
    <property type="entry name" value="LysR_substrate"/>
    <property type="match status" value="1"/>
</dbReference>
<protein>
    <submittedName>
        <fullName evidence="6">LysR family transcriptional regulator</fullName>
    </submittedName>
</protein>
<name>A0A1V3NFU5_9GAMM</name>
<dbReference type="InterPro" id="IPR005119">
    <property type="entry name" value="LysR_subst-bd"/>
</dbReference>
<sequence length="337" mass="36905">MAHNNPLAATPNRLRQLRAFCQAAQAGSISRAAERLCVSQPSVSLLIKGLEKDLGVLLFDRRGPRIDLTAAGQVLLETALPLVEGMDHLPEVFAARLGEVGQGALDLAAGESTILYLLPEYVKRFSESYPKVKLHLHNVTGRDGLKMLRAGEVDFAVGSMIDVPDDMSYHPIFTYDPMLITSLNHPLAGRDQVTLEDVAPCGLILPPRHLSTWQIVDLVFHQHGLSYHVVLEAGGWEVIKKFVELDMGVSIVTSICLTGKEKLAAIPLGDYFPRRTYGVVMRKGKFLSPQACSFLELMDPDFSYERYTGVGGRPGSGRSADAVEGRVDFTGHDRSLP</sequence>
<evidence type="ECO:0000256" key="2">
    <source>
        <dbReference type="ARBA" id="ARBA00023015"/>
    </source>
</evidence>
<dbReference type="PROSITE" id="PS50931">
    <property type="entry name" value="HTH_LYSR"/>
    <property type="match status" value="1"/>
</dbReference>
<proteinExistence type="inferred from homology"/>
<dbReference type="InterPro" id="IPR036390">
    <property type="entry name" value="WH_DNA-bd_sf"/>
</dbReference>
<dbReference type="GO" id="GO:0003700">
    <property type="term" value="F:DNA-binding transcription factor activity"/>
    <property type="evidence" value="ECO:0007669"/>
    <property type="project" value="InterPro"/>
</dbReference>
<accession>A0A1V3NFU5</accession>